<dbReference type="Proteomes" id="UP000602198">
    <property type="component" value="Unassembled WGS sequence"/>
</dbReference>
<evidence type="ECO:0000256" key="2">
    <source>
        <dbReference type="ARBA" id="ARBA00022729"/>
    </source>
</evidence>
<reference evidence="8 9" key="1">
    <citation type="submission" date="2021-01" db="EMBL/GenBank/DDBJ databases">
        <title>WGS of actinomycetes isolated from Thailand.</title>
        <authorList>
            <person name="Thawai C."/>
        </authorList>
    </citation>
    <scope>NUCLEOTIDE SEQUENCE [LARGE SCALE GENOMIC DNA]</scope>
    <source>
        <strain evidence="8 9">LPG 2</strain>
    </source>
</reference>
<dbReference type="RefSeq" id="WP_201944108.1">
    <property type="nucleotide sequence ID" value="NZ_JAERRJ010000002.1"/>
</dbReference>
<evidence type="ECO:0000256" key="4">
    <source>
        <dbReference type="ARBA" id="ARBA00023139"/>
    </source>
</evidence>
<feature type="compositionally biased region" description="Low complexity" evidence="6">
    <location>
        <begin position="68"/>
        <end position="89"/>
    </location>
</feature>
<proteinExistence type="predicted"/>
<evidence type="ECO:0000313" key="9">
    <source>
        <dbReference type="Proteomes" id="UP000602198"/>
    </source>
</evidence>
<sequence>MRTKTMVFSALAAALMTGVTGCGTTVSNPTTAPTPSAPAVSSAAKPTGGAPSGNPDAPSGGGQDDESTAASQQPPTAAPGTSAAPVTSAGAPYGSGHGRCFDLNSRLAGEAVSRLAVPATGPWQIELASDDLISDGCDNTLSWMTVISGNIHPYMHILYFANGTWLGTATAKPYGYTKILGKTKSTVQVQYHWLTGNEALCCPEGGPSVVTFTLQNGRIQTSGQFPPDK</sequence>
<gene>
    <name evidence="8" type="ORF">JK358_04925</name>
</gene>
<keyword evidence="1" id="KW-1003">Cell membrane</keyword>
<keyword evidence="3" id="KW-0472">Membrane</keyword>
<accession>A0ABS1M0L7</accession>
<name>A0ABS1M0L7_9NOCA</name>
<keyword evidence="9" id="KW-1185">Reference proteome</keyword>
<feature type="chain" id="PRO_5046266350" evidence="7">
    <location>
        <begin position="22"/>
        <end position="229"/>
    </location>
</feature>
<protein>
    <submittedName>
        <fullName evidence="8">LppP/LprE family lipoprotein</fullName>
    </submittedName>
</protein>
<feature type="region of interest" description="Disordered" evidence="6">
    <location>
        <begin position="27"/>
        <end position="89"/>
    </location>
</feature>
<comment type="caution">
    <text evidence="8">The sequence shown here is derived from an EMBL/GenBank/DDBJ whole genome shotgun (WGS) entry which is preliminary data.</text>
</comment>
<evidence type="ECO:0000256" key="7">
    <source>
        <dbReference type="SAM" id="SignalP"/>
    </source>
</evidence>
<keyword evidence="5 8" id="KW-0449">Lipoprotein</keyword>
<dbReference type="EMBL" id="JAERRJ010000002">
    <property type="protein sequence ID" value="MBL1073729.1"/>
    <property type="molecule type" value="Genomic_DNA"/>
</dbReference>
<keyword evidence="4" id="KW-0564">Palmitate</keyword>
<dbReference type="Pfam" id="PF14041">
    <property type="entry name" value="Lipoprotein_21"/>
    <property type="match status" value="1"/>
</dbReference>
<dbReference type="InterPro" id="IPR025971">
    <property type="entry name" value="LppP/LprE"/>
</dbReference>
<evidence type="ECO:0000256" key="3">
    <source>
        <dbReference type="ARBA" id="ARBA00023136"/>
    </source>
</evidence>
<feature type="compositionally biased region" description="Low complexity" evidence="6">
    <location>
        <begin position="27"/>
        <end position="47"/>
    </location>
</feature>
<dbReference type="PROSITE" id="PS51257">
    <property type="entry name" value="PROKAR_LIPOPROTEIN"/>
    <property type="match status" value="1"/>
</dbReference>
<organism evidence="8 9">
    <name type="scientific">Nocardia acididurans</name>
    <dbReference type="NCBI Taxonomy" id="2802282"/>
    <lineage>
        <taxon>Bacteria</taxon>
        <taxon>Bacillati</taxon>
        <taxon>Actinomycetota</taxon>
        <taxon>Actinomycetes</taxon>
        <taxon>Mycobacteriales</taxon>
        <taxon>Nocardiaceae</taxon>
        <taxon>Nocardia</taxon>
    </lineage>
</organism>
<evidence type="ECO:0000313" key="8">
    <source>
        <dbReference type="EMBL" id="MBL1073729.1"/>
    </source>
</evidence>
<feature type="signal peptide" evidence="7">
    <location>
        <begin position="1"/>
        <end position="21"/>
    </location>
</feature>
<evidence type="ECO:0000256" key="5">
    <source>
        <dbReference type="ARBA" id="ARBA00023288"/>
    </source>
</evidence>
<evidence type="ECO:0000256" key="6">
    <source>
        <dbReference type="SAM" id="MobiDB-lite"/>
    </source>
</evidence>
<keyword evidence="2 7" id="KW-0732">Signal</keyword>
<evidence type="ECO:0000256" key="1">
    <source>
        <dbReference type="ARBA" id="ARBA00022475"/>
    </source>
</evidence>